<dbReference type="EMBL" id="BSXS01005214">
    <property type="protein sequence ID" value="GME84063.1"/>
    <property type="molecule type" value="Genomic_DNA"/>
</dbReference>
<protein>
    <submittedName>
        <fullName evidence="1">Unnamed protein product</fullName>
    </submittedName>
</protein>
<comment type="caution">
    <text evidence="1">The sequence shown here is derived from an EMBL/GenBank/DDBJ whole genome shotgun (WGS) entry which is preliminary data.</text>
</comment>
<evidence type="ECO:0000313" key="2">
    <source>
        <dbReference type="Proteomes" id="UP001165064"/>
    </source>
</evidence>
<proteinExistence type="predicted"/>
<name>A0ACB5T966_AMBMO</name>
<accession>A0ACB5T966</accession>
<dbReference type="Proteomes" id="UP001165064">
    <property type="component" value="Unassembled WGS sequence"/>
</dbReference>
<sequence length="115" mass="12577">MLDPRLAIIPLKTGLPTGVGFELAMETILLFAQLFPETPPRLNESSESLSIDFLLRVPEVVPFAGVKVDTGMDINIPAAIVDVVDSLAVEFIEFDLDLDLVRVKATDEDLLGLRL</sequence>
<gene>
    <name evidence="1" type="ORF">Amon02_000659100</name>
</gene>
<organism evidence="1 2">
    <name type="scientific">Ambrosiozyma monospora</name>
    <name type="common">Yeast</name>
    <name type="synonym">Endomycopsis monosporus</name>
    <dbReference type="NCBI Taxonomy" id="43982"/>
    <lineage>
        <taxon>Eukaryota</taxon>
        <taxon>Fungi</taxon>
        <taxon>Dikarya</taxon>
        <taxon>Ascomycota</taxon>
        <taxon>Saccharomycotina</taxon>
        <taxon>Pichiomycetes</taxon>
        <taxon>Pichiales</taxon>
        <taxon>Pichiaceae</taxon>
        <taxon>Ambrosiozyma</taxon>
    </lineage>
</organism>
<keyword evidence="2" id="KW-1185">Reference proteome</keyword>
<evidence type="ECO:0000313" key="1">
    <source>
        <dbReference type="EMBL" id="GME84063.1"/>
    </source>
</evidence>
<reference evidence="1" key="1">
    <citation type="submission" date="2023-04" db="EMBL/GenBank/DDBJ databases">
        <title>Ambrosiozyma monospora NBRC 10751.</title>
        <authorList>
            <person name="Ichikawa N."/>
            <person name="Sato H."/>
            <person name="Tonouchi N."/>
        </authorList>
    </citation>
    <scope>NUCLEOTIDE SEQUENCE</scope>
    <source>
        <strain evidence="1">NBRC 10751</strain>
    </source>
</reference>